<dbReference type="Proteomes" id="UP000315496">
    <property type="component" value="Chromosome 5"/>
</dbReference>
<accession>A0A4Z1SLL1</accession>
<evidence type="ECO:0000256" key="1">
    <source>
        <dbReference type="SAM" id="MobiDB-lite"/>
    </source>
</evidence>
<name>A0A4Z1SLL1_GIAMU</name>
<protein>
    <submittedName>
        <fullName evidence="2">Uncharacterized protein</fullName>
    </submittedName>
</protein>
<keyword evidence="3" id="KW-1185">Reference proteome</keyword>
<feature type="region of interest" description="Disordered" evidence="1">
    <location>
        <begin position="201"/>
        <end position="226"/>
    </location>
</feature>
<feature type="region of interest" description="Disordered" evidence="1">
    <location>
        <begin position="127"/>
        <end position="165"/>
    </location>
</feature>
<organism evidence="2 3">
    <name type="scientific">Giardia muris</name>
    <dbReference type="NCBI Taxonomy" id="5742"/>
    <lineage>
        <taxon>Eukaryota</taxon>
        <taxon>Metamonada</taxon>
        <taxon>Diplomonadida</taxon>
        <taxon>Hexamitidae</taxon>
        <taxon>Giardiinae</taxon>
        <taxon>Giardia</taxon>
    </lineage>
</organism>
<reference evidence="2 3" key="1">
    <citation type="submission" date="2019-05" db="EMBL/GenBank/DDBJ databases">
        <title>The compact genome of Giardia muris reveals important steps in the evolution of intestinal protozoan parasites.</title>
        <authorList>
            <person name="Xu F."/>
            <person name="Jimenez-Gonzalez A."/>
            <person name="Einarsson E."/>
            <person name="Astvaldsson A."/>
            <person name="Peirasmaki D."/>
            <person name="Eckmann L."/>
            <person name="Andersson J.O."/>
            <person name="Svard S.G."/>
            <person name="Jerlstrom-Hultqvist J."/>
        </authorList>
    </citation>
    <scope>NUCLEOTIDE SEQUENCE [LARGE SCALE GENOMIC DNA]</scope>
    <source>
        <strain evidence="2 3">Roberts-Thomson</strain>
    </source>
</reference>
<proteinExistence type="predicted"/>
<dbReference type="EMBL" id="VDLU01000005">
    <property type="protein sequence ID" value="TNJ26546.1"/>
    <property type="molecule type" value="Genomic_DNA"/>
</dbReference>
<sequence length="226" mass="23471">MLTCSVPGSPDVPSCDGLQGRRWLPGGGWVCPLLRSLLSPTTILVPPGVLHSSLVGEEGSTTSGWSWNVGSMGAVREGVHSFLVRLGDEEAVCAATPCSPSTFFLSPTSSRSSFPLDVSKEWGMFPSPSSLSSGPRGRPAISHPLDSRGASRSVHPSPGSQWAPLSVWHGSRQRPFVLERGTGPIITRGLGGYKGRVTISGSLSRDGSTPRRAVGLPSSGQAVGSG</sequence>
<gene>
    <name evidence="2" type="ORF">GMRT_24843</name>
</gene>
<comment type="caution">
    <text evidence="2">The sequence shown here is derived from an EMBL/GenBank/DDBJ whole genome shotgun (WGS) entry which is preliminary data.</text>
</comment>
<feature type="compositionally biased region" description="Low complexity" evidence="1">
    <location>
        <begin position="127"/>
        <end position="139"/>
    </location>
</feature>
<dbReference type="VEuPathDB" id="GiardiaDB:GMRT_24843"/>
<evidence type="ECO:0000313" key="3">
    <source>
        <dbReference type="Proteomes" id="UP000315496"/>
    </source>
</evidence>
<evidence type="ECO:0000313" key="2">
    <source>
        <dbReference type="EMBL" id="TNJ26546.1"/>
    </source>
</evidence>
<dbReference type="AlphaFoldDB" id="A0A4Z1SLL1"/>